<dbReference type="Proteomes" id="UP001527882">
    <property type="component" value="Unassembled WGS sequence"/>
</dbReference>
<reference evidence="1 2" key="1">
    <citation type="submission" date="2022-12" db="EMBL/GenBank/DDBJ databases">
        <title>Draft genome sequence of Paenibacillus sp. dW9.</title>
        <authorList>
            <person name="Choi E.-W."/>
            <person name="Kim D.-U."/>
        </authorList>
    </citation>
    <scope>NUCLEOTIDE SEQUENCE [LARGE SCALE GENOMIC DNA]</scope>
    <source>
        <strain evidence="2">dW9</strain>
    </source>
</reference>
<comment type="caution">
    <text evidence="1">The sequence shown here is derived from an EMBL/GenBank/DDBJ whole genome shotgun (WGS) entry which is preliminary data.</text>
</comment>
<keyword evidence="2" id="KW-1185">Reference proteome</keyword>
<name>A0ABT4Q294_9BACL</name>
<dbReference type="RefSeq" id="WP_269879375.1">
    <property type="nucleotide sequence ID" value="NZ_JAQAGZ010000001.1"/>
</dbReference>
<proteinExistence type="predicted"/>
<sequence>MMHIQFRDIQVRTVSKSSGIFTGSNMQWKFKQHSKQNQSMGTVTGHHCLITDLRAEIDDGDDFDTISKDK</sequence>
<accession>A0ABT4Q294</accession>
<evidence type="ECO:0000313" key="2">
    <source>
        <dbReference type="Proteomes" id="UP001527882"/>
    </source>
</evidence>
<gene>
    <name evidence="1" type="ORF">O9H85_00840</name>
</gene>
<organism evidence="1 2">
    <name type="scientific">Paenibacillus gyeongsangnamensis</name>
    <dbReference type="NCBI Taxonomy" id="3388067"/>
    <lineage>
        <taxon>Bacteria</taxon>
        <taxon>Bacillati</taxon>
        <taxon>Bacillota</taxon>
        <taxon>Bacilli</taxon>
        <taxon>Bacillales</taxon>
        <taxon>Paenibacillaceae</taxon>
        <taxon>Paenibacillus</taxon>
    </lineage>
</organism>
<dbReference type="EMBL" id="JAQAGZ010000001">
    <property type="protein sequence ID" value="MCZ8511002.1"/>
    <property type="molecule type" value="Genomic_DNA"/>
</dbReference>
<evidence type="ECO:0000313" key="1">
    <source>
        <dbReference type="EMBL" id="MCZ8511002.1"/>
    </source>
</evidence>
<protein>
    <submittedName>
        <fullName evidence="1">Uncharacterized protein</fullName>
    </submittedName>
</protein>